<dbReference type="EMBL" id="CP001332">
    <property type="protein sequence ID" value="ACO67487.1"/>
    <property type="molecule type" value="Genomic_DNA"/>
</dbReference>
<proteinExistence type="predicted"/>
<sequence length="215" mass="22065">MSRPGGADDVTAGEVYANGIALDVVRGWLGATASDLDWDTFNDADDVDATRPRPERLGLGAKFLSHARATSLGGVSRKLGGAIARSAKRRRTDADGTDSESEDVSRKGAGSRGAGGGKKTGAPTTTEAMMIGSGTRSDHARDASDDSDSDEGGRAAAFTKRPAKKQRAPAWDPTKDVKCVGNAPGAGASKKARRKAAKRAREAEAAAARGGRSVA</sequence>
<accession>C1EHD5</accession>
<dbReference type="InParanoid" id="C1EHD5"/>
<dbReference type="GeneID" id="8248950"/>
<dbReference type="KEGG" id="mis:MICPUN_64186"/>
<feature type="compositionally biased region" description="Low complexity" evidence="1">
    <location>
        <begin position="205"/>
        <end position="215"/>
    </location>
</feature>
<dbReference type="Proteomes" id="UP000002009">
    <property type="component" value="Chromosome 14"/>
</dbReference>
<name>C1EHD5_MICCC</name>
<gene>
    <name evidence="2" type="ORF">MICPUN_64186</name>
</gene>
<organism evidence="2 3">
    <name type="scientific">Micromonas commoda (strain RCC299 / NOUM17 / CCMP2709)</name>
    <name type="common">Picoplanktonic green alga</name>
    <dbReference type="NCBI Taxonomy" id="296587"/>
    <lineage>
        <taxon>Eukaryota</taxon>
        <taxon>Viridiplantae</taxon>
        <taxon>Chlorophyta</taxon>
        <taxon>Mamiellophyceae</taxon>
        <taxon>Mamiellales</taxon>
        <taxon>Mamiellaceae</taxon>
        <taxon>Micromonas</taxon>
    </lineage>
</organism>
<dbReference type="OMA" id="TEAMMIG"/>
<reference evidence="2 3" key="1">
    <citation type="journal article" date="2009" name="Science">
        <title>Green evolution and dynamic adaptations revealed by genomes of the marine picoeukaryotes Micromonas.</title>
        <authorList>
            <person name="Worden A.Z."/>
            <person name="Lee J.H."/>
            <person name="Mock T."/>
            <person name="Rouze P."/>
            <person name="Simmons M.P."/>
            <person name="Aerts A.L."/>
            <person name="Allen A.E."/>
            <person name="Cuvelier M.L."/>
            <person name="Derelle E."/>
            <person name="Everett M.V."/>
            <person name="Foulon E."/>
            <person name="Grimwood J."/>
            <person name="Gundlach H."/>
            <person name="Henrissat B."/>
            <person name="Napoli C."/>
            <person name="McDonald S.M."/>
            <person name="Parker M.S."/>
            <person name="Rombauts S."/>
            <person name="Salamov A."/>
            <person name="Von Dassow P."/>
            <person name="Badger J.H."/>
            <person name="Coutinho P.M."/>
            <person name="Demir E."/>
            <person name="Dubchak I."/>
            <person name="Gentemann C."/>
            <person name="Eikrem W."/>
            <person name="Gready J.E."/>
            <person name="John U."/>
            <person name="Lanier W."/>
            <person name="Lindquist E.A."/>
            <person name="Lucas S."/>
            <person name="Mayer K.F."/>
            <person name="Moreau H."/>
            <person name="Not F."/>
            <person name="Otillar R."/>
            <person name="Panaud O."/>
            <person name="Pangilinan J."/>
            <person name="Paulsen I."/>
            <person name="Piegu B."/>
            <person name="Poliakov A."/>
            <person name="Robbens S."/>
            <person name="Schmutz J."/>
            <person name="Toulza E."/>
            <person name="Wyss T."/>
            <person name="Zelensky A."/>
            <person name="Zhou K."/>
            <person name="Armbrust E.V."/>
            <person name="Bhattacharya D."/>
            <person name="Goodenough U.W."/>
            <person name="Van de Peer Y."/>
            <person name="Grigoriev I.V."/>
        </authorList>
    </citation>
    <scope>NUCLEOTIDE SEQUENCE [LARGE SCALE GENOMIC DNA]</scope>
    <source>
        <strain evidence="3">RCC299 / NOUM17</strain>
    </source>
</reference>
<dbReference type="RefSeq" id="XP_002506229.1">
    <property type="nucleotide sequence ID" value="XM_002506183.1"/>
</dbReference>
<evidence type="ECO:0000313" key="2">
    <source>
        <dbReference type="EMBL" id="ACO67487.1"/>
    </source>
</evidence>
<evidence type="ECO:0000313" key="3">
    <source>
        <dbReference type="Proteomes" id="UP000002009"/>
    </source>
</evidence>
<evidence type="ECO:0000256" key="1">
    <source>
        <dbReference type="SAM" id="MobiDB-lite"/>
    </source>
</evidence>
<feature type="region of interest" description="Disordered" evidence="1">
    <location>
        <begin position="74"/>
        <end position="215"/>
    </location>
</feature>
<dbReference type="OrthoDB" id="1908779at2759"/>
<keyword evidence="3" id="KW-1185">Reference proteome</keyword>
<protein>
    <submittedName>
        <fullName evidence="2">Uncharacterized protein</fullName>
    </submittedName>
</protein>
<dbReference type="AlphaFoldDB" id="C1EHD5"/>
<feature type="compositionally biased region" description="Gly residues" evidence="1">
    <location>
        <begin position="110"/>
        <end position="119"/>
    </location>
</feature>